<keyword evidence="5" id="KW-1185">Reference proteome</keyword>
<dbReference type="GeneID" id="25314947"/>
<name>A0A0F4YYG7_RASE3</name>
<comment type="caution">
    <text evidence="4">The sequence shown here is derived from an EMBL/GenBank/DDBJ whole genome shotgun (WGS) entry which is preliminary data.</text>
</comment>
<dbReference type="Gene3D" id="3.90.25.10">
    <property type="entry name" value="UDP-galactose 4-epimerase, domain 1"/>
    <property type="match status" value="1"/>
</dbReference>
<dbReference type="InterPro" id="IPR036291">
    <property type="entry name" value="NAD(P)-bd_dom_sf"/>
</dbReference>
<evidence type="ECO:0000256" key="2">
    <source>
        <dbReference type="ARBA" id="ARBA00022857"/>
    </source>
</evidence>
<feature type="domain" description="NmrA-like" evidence="3">
    <location>
        <begin position="3"/>
        <end position="285"/>
    </location>
</feature>
<dbReference type="STRING" id="1408163.A0A0F4YYG7"/>
<evidence type="ECO:0000313" key="4">
    <source>
        <dbReference type="EMBL" id="KKA23342.1"/>
    </source>
</evidence>
<dbReference type="PANTHER" id="PTHR42748">
    <property type="entry name" value="NITROGEN METABOLITE REPRESSION PROTEIN NMRA FAMILY MEMBER"/>
    <property type="match status" value="1"/>
</dbReference>
<dbReference type="RefSeq" id="XP_013329954.1">
    <property type="nucleotide sequence ID" value="XM_013474500.1"/>
</dbReference>
<evidence type="ECO:0000313" key="5">
    <source>
        <dbReference type="Proteomes" id="UP000053958"/>
    </source>
</evidence>
<dbReference type="Proteomes" id="UP000053958">
    <property type="component" value="Unassembled WGS sequence"/>
</dbReference>
<sequence length="304" mass="33086">MSIIVVLGATGVQGGSVVKAFSSVPGWHVRAVTRDPSKPAARQLEQGGVEVVKGDLDDPKSLAAAFEGATAVFGVTNFVETFDAEREYRQGRNIADAAVEAKVNHLIWSSLPHMTKLSDGNIAVPHCDSKAMVEEYIRETGLNATYLWVGHYMSGLASDGSFLKIQKDSDGVYTVKVPCAPSTVVSAIDAEEDVGKFVKGIVDGGSKFYGKRVLAAGEHISYADMMKQWSQVLGKPAKVQELSSKEELQAVMPIYTDGVWNMFSYFQNYGLKRGADIVNPEEVTESTVTTWMDYVKRSDWSSVL</sequence>
<evidence type="ECO:0000256" key="1">
    <source>
        <dbReference type="ARBA" id="ARBA00006328"/>
    </source>
</evidence>
<keyword evidence="2" id="KW-0521">NADP</keyword>
<evidence type="ECO:0000259" key="3">
    <source>
        <dbReference type="Pfam" id="PF05368"/>
    </source>
</evidence>
<accession>A0A0F4YYG7</accession>
<dbReference type="InterPro" id="IPR008030">
    <property type="entry name" value="NmrA-like"/>
</dbReference>
<dbReference type="OrthoDB" id="3358371at2759"/>
<dbReference type="CDD" id="cd05251">
    <property type="entry name" value="NmrA_like_SDR_a"/>
    <property type="match status" value="1"/>
</dbReference>
<dbReference type="Pfam" id="PF05368">
    <property type="entry name" value="NmrA"/>
    <property type="match status" value="1"/>
</dbReference>
<dbReference type="EMBL" id="LASV01000103">
    <property type="protein sequence ID" value="KKA23342.1"/>
    <property type="molecule type" value="Genomic_DNA"/>
</dbReference>
<comment type="similarity">
    <text evidence="1">Belongs to the NmrA-type oxidoreductase family.</text>
</comment>
<gene>
    <name evidence="4" type="ORF">T310_2596</name>
</gene>
<dbReference type="InterPro" id="IPR051164">
    <property type="entry name" value="NmrA-like_oxidored"/>
</dbReference>
<dbReference type="PANTHER" id="PTHR42748:SF28">
    <property type="entry name" value="NMRA-LIKE DOMAIN-CONTAINING PROTEIN"/>
    <property type="match status" value="1"/>
</dbReference>
<reference evidence="4 5" key="1">
    <citation type="submission" date="2015-04" db="EMBL/GenBank/DDBJ databases">
        <authorList>
            <person name="Heijne W.H."/>
            <person name="Fedorova N.D."/>
            <person name="Nierman W.C."/>
            <person name="Vollebregt A.W."/>
            <person name="Zhao Z."/>
            <person name="Wu L."/>
            <person name="Kumar M."/>
            <person name="Stam H."/>
            <person name="van den Berg M.A."/>
            <person name="Pel H.J."/>
        </authorList>
    </citation>
    <scope>NUCLEOTIDE SEQUENCE [LARGE SCALE GENOMIC DNA]</scope>
    <source>
        <strain evidence="4 5">CBS 393.64</strain>
    </source>
</reference>
<dbReference type="Gene3D" id="3.40.50.720">
    <property type="entry name" value="NAD(P)-binding Rossmann-like Domain"/>
    <property type="match status" value="1"/>
</dbReference>
<dbReference type="SUPFAM" id="SSF51735">
    <property type="entry name" value="NAD(P)-binding Rossmann-fold domains"/>
    <property type="match status" value="1"/>
</dbReference>
<dbReference type="AlphaFoldDB" id="A0A0F4YYG7"/>
<dbReference type="GO" id="GO:0005634">
    <property type="term" value="C:nucleus"/>
    <property type="evidence" value="ECO:0007669"/>
    <property type="project" value="TreeGrafter"/>
</dbReference>
<proteinExistence type="inferred from homology"/>
<organism evidence="4 5">
    <name type="scientific">Rasamsonia emersonii (strain ATCC 16479 / CBS 393.64 / IMI 116815)</name>
    <dbReference type="NCBI Taxonomy" id="1408163"/>
    <lineage>
        <taxon>Eukaryota</taxon>
        <taxon>Fungi</taxon>
        <taxon>Dikarya</taxon>
        <taxon>Ascomycota</taxon>
        <taxon>Pezizomycotina</taxon>
        <taxon>Eurotiomycetes</taxon>
        <taxon>Eurotiomycetidae</taxon>
        <taxon>Eurotiales</taxon>
        <taxon>Trichocomaceae</taxon>
        <taxon>Rasamsonia</taxon>
    </lineage>
</organism>
<protein>
    <submittedName>
        <fullName evidence="4">NmrA-like family protein</fullName>
    </submittedName>
</protein>